<evidence type="ECO:0000313" key="1">
    <source>
        <dbReference type="EMBL" id="EUA72084.1"/>
    </source>
</evidence>
<dbReference type="AlphaFoldDB" id="X8DUL0"/>
<dbReference type="Proteomes" id="UP000023351">
    <property type="component" value="Unassembled WGS sequence"/>
</dbReference>
<proteinExistence type="predicted"/>
<dbReference type="EMBL" id="JAOJ01000002">
    <property type="protein sequence ID" value="EUA72084.1"/>
    <property type="molecule type" value="Genomic_DNA"/>
</dbReference>
<dbReference type="Gene3D" id="3.40.50.450">
    <property type="match status" value="1"/>
</dbReference>
<protein>
    <submittedName>
        <fullName evidence="1">Putative lysine decarboxylase family protein</fullName>
    </submittedName>
</protein>
<reference evidence="1 2" key="1">
    <citation type="submission" date="2013-12" db="EMBL/GenBank/DDBJ databases">
        <authorList>
            <person name="Zelazny A."/>
            <person name="Olivier K."/>
            <person name="Holland S."/>
            <person name="Lenaerts A."/>
            <person name="Ordway D."/>
            <person name="DeGroote M.A."/>
            <person name="Parker T."/>
            <person name="Sizemore C."/>
            <person name="Tallon L.J."/>
            <person name="Sadzewicz L.K."/>
            <person name="Sengamalay N."/>
            <person name="Fraser C.M."/>
            <person name="Hine E."/>
            <person name="Shefchek K.A."/>
            <person name="Das S.P."/>
            <person name="Tettelin H."/>
        </authorList>
    </citation>
    <scope>NUCLEOTIDE SEQUENCE [LARGE SCALE GENOMIC DNA]</scope>
    <source>
        <strain evidence="1 2">1513</strain>
    </source>
</reference>
<evidence type="ECO:0000313" key="2">
    <source>
        <dbReference type="Proteomes" id="UP000023351"/>
    </source>
</evidence>
<dbReference type="PATRIC" id="fig|1299321.3.peg.1237"/>
<accession>X8DUL0</accession>
<comment type="caution">
    <text evidence="1">The sequence shown here is derived from an EMBL/GenBank/DDBJ whole genome shotgun (WGS) entry which is preliminary data.</text>
</comment>
<gene>
    <name evidence="1" type="ORF">I540_1291</name>
</gene>
<sequence>MVLLDPDGHYTGLLRWLDELQEKGYVAAPARDRLLVHTDIAAALDACKPTD</sequence>
<name>X8DUL0_9MYCO</name>
<organism evidence="1 2">
    <name type="scientific">Mycobacteroides abscessus subsp. bolletii 1513</name>
    <dbReference type="NCBI Taxonomy" id="1299321"/>
    <lineage>
        <taxon>Bacteria</taxon>
        <taxon>Bacillati</taxon>
        <taxon>Actinomycetota</taxon>
        <taxon>Actinomycetes</taxon>
        <taxon>Mycobacteriales</taxon>
        <taxon>Mycobacteriaceae</taxon>
        <taxon>Mycobacteroides</taxon>
        <taxon>Mycobacteroides abscessus</taxon>
    </lineage>
</organism>